<evidence type="ECO:0000256" key="1">
    <source>
        <dbReference type="SAM" id="MobiDB-lite"/>
    </source>
</evidence>
<keyword evidence="2" id="KW-0732">Signal</keyword>
<dbReference type="STRING" id="946362.F2TYD0"/>
<dbReference type="PANTHER" id="PTHR42915">
    <property type="entry name" value="HYPOTHETICAL 460 KDA PROTEIN IN FEUA-SIGW INTERGENIC REGION [PRECURSOR]"/>
    <property type="match status" value="1"/>
</dbReference>
<proteinExistence type="predicted"/>
<dbReference type="PANTHER" id="PTHR42915:SF1">
    <property type="entry name" value="PEPTIDOGLYCAN BETA-N-ACETYLMURAMIDASE NAMZ"/>
    <property type="match status" value="1"/>
</dbReference>
<feature type="signal peptide" evidence="2">
    <location>
        <begin position="1"/>
        <end position="22"/>
    </location>
</feature>
<dbReference type="InterPro" id="IPR048503">
    <property type="entry name" value="NamZ_C"/>
</dbReference>
<reference evidence="5" key="1">
    <citation type="submission" date="2009-08" db="EMBL/GenBank/DDBJ databases">
        <title>Annotation of Salpingoeca rosetta.</title>
        <authorList>
            <consortium name="The Broad Institute Genome Sequencing Platform"/>
            <person name="Russ C."/>
            <person name="Cuomo C."/>
            <person name="Burger G."/>
            <person name="Gray M.W."/>
            <person name="Holland P.W.H."/>
            <person name="King N."/>
            <person name="Lang F.B.F."/>
            <person name="Roger A.J."/>
            <person name="Ruiz-Trillo I."/>
            <person name="Young S.K."/>
            <person name="Zeng Q."/>
            <person name="Gargeya S."/>
            <person name="Alvarado L."/>
            <person name="Berlin A."/>
            <person name="Chapman S.B."/>
            <person name="Chen Z."/>
            <person name="Freedman E."/>
            <person name="Gellesch M."/>
            <person name="Goldberg J."/>
            <person name="Griggs A."/>
            <person name="Gujja S."/>
            <person name="Heilman E."/>
            <person name="Heiman D."/>
            <person name="Howarth C."/>
            <person name="Mehta T."/>
            <person name="Neiman D."/>
            <person name="Pearson M."/>
            <person name="Roberts A."/>
            <person name="Saif S."/>
            <person name="Shea T."/>
            <person name="Shenoy N."/>
            <person name="Sisk P."/>
            <person name="Stolte C."/>
            <person name="Sykes S."/>
            <person name="White J."/>
            <person name="Yandava C."/>
            <person name="Haas B."/>
            <person name="Nusbaum C."/>
            <person name="Birren B."/>
        </authorList>
    </citation>
    <scope>NUCLEOTIDE SEQUENCE [LARGE SCALE GENOMIC DNA]</scope>
    <source>
        <strain evidence="5">ATCC 50818</strain>
    </source>
</reference>
<dbReference type="Gene3D" id="3.40.50.12170">
    <property type="entry name" value="Uncharacterised protein PF07075, DUF1343"/>
    <property type="match status" value="1"/>
</dbReference>
<dbReference type="RefSeq" id="XP_004997562.1">
    <property type="nucleotide sequence ID" value="XM_004997505.1"/>
</dbReference>
<feature type="compositionally biased region" description="Low complexity" evidence="1">
    <location>
        <begin position="366"/>
        <end position="393"/>
    </location>
</feature>
<feature type="chain" id="PRO_5003290546" evidence="2">
    <location>
        <begin position="23"/>
        <end position="509"/>
    </location>
</feature>
<dbReference type="eggNOG" id="ENOG502S519">
    <property type="taxonomic scope" value="Eukaryota"/>
</dbReference>
<dbReference type="InterPro" id="IPR048502">
    <property type="entry name" value="NamZ_N"/>
</dbReference>
<accession>F2TYD0</accession>
<dbReference type="OrthoDB" id="2017677at2759"/>
<feature type="region of interest" description="Disordered" evidence="1">
    <location>
        <begin position="366"/>
        <end position="396"/>
    </location>
</feature>
<sequence>MRSVVLVVAAVLACCCCGGGVGGGVGVGVVGAKPGVITGAQRLATDASLRQATLQGRVGIISNPTGILNNLTHIVDFLHTAPDVNLVSIYGPEHGFRGDHQAGHGSGDVYTDNRTGLPVYSLYRKYGPDLAKVLEAEKLDTLVFDIQDVGCRFYTYIWTLWDVMSALPNTTIPHLVVLDRPNPIGANIVQGPVLEEAFSSFIGRYAIPLRHGMTVAELATLFVSAQRNASTSFSPPSTSPSSASTSSPSSPSSASASWGASLSTGTHAFKLTTVTMLNYERSMLYSDTHVPWVPPSPNMPTLNTALVYPGLGIIEGTNMSEGRGTTSPFNLFGAGFFNYTFIDSLHQATAATTITMTADLSHHSATTTTTKNTISNSTTSTTTSTNTKNSAKHSGSDGDGDLFAGAAVREAYFVPTFSKFAGDVVTGAELYVLDPSVFNPIAWGLAVVQVGLRASPASMQLFDADFDLHLGNNSTRLMLTRGDSIHAIVAAWQPPLQRFMHTRQHFLLY</sequence>
<dbReference type="InterPro" id="IPR008302">
    <property type="entry name" value="NamZ"/>
</dbReference>
<dbReference type="AlphaFoldDB" id="F2TYD0"/>
<dbReference type="InParanoid" id="F2TYD0"/>
<dbReference type="Pfam" id="PF20732">
    <property type="entry name" value="NamZ_C"/>
    <property type="match status" value="2"/>
</dbReference>
<keyword evidence="6" id="KW-1185">Reference proteome</keyword>
<dbReference type="Proteomes" id="UP000007799">
    <property type="component" value="Unassembled WGS sequence"/>
</dbReference>
<dbReference type="GO" id="GO:0033922">
    <property type="term" value="F:peptidoglycan beta-N-acetylmuramidase activity"/>
    <property type="evidence" value="ECO:0007669"/>
    <property type="project" value="InterPro"/>
</dbReference>
<feature type="domain" description="Peptidoglycan beta-N-acetylmuramidase NamZ N-terminal" evidence="3">
    <location>
        <begin position="58"/>
        <end position="302"/>
    </location>
</feature>
<evidence type="ECO:0000313" key="6">
    <source>
        <dbReference type="Proteomes" id="UP000007799"/>
    </source>
</evidence>
<name>F2TYD0_SALR5</name>
<organism evidence="6">
    <name type="scientific">Salpingoeca rosetta (strain ATCC 50818 / BSB-021)</name>
    <dbReference type="NCBI Taxonomy" id="946362"/>
    <lineage>
        <taxon>Eukaryota</taxon>
        <taxon>Choanoflagellata</taxon>
        <taxon>Craspedida</taxon>
        <taxon>Salpingoecidae</taxon>
        <taxon>Salpingoeca</taxon>
    </lineage>
</organism>
<dbReference type="Pfam" id="PF07075">
    <property type="entry name" value="NamZ_N"/>
    <property type="match status" value="1"/>
</dbReference>
<dbReference type="EMBL" id="GL832957">
    <property type="protein sequence ID" value="EGD78604.1"/>
    <property type="molecule type" value="Genomic_DNA"/>
</dbReference>
<evidence type="ECO:0000256" key="2">
    <source>
        <dbReference type="SAM" id="SignalP"/>
    </source>
</evidence>
<evidence type="ECO:0000259" key="3">
    <source>
        <dbReference type="Pfam" id="PF07075"/>
    </source>
</evidence>
<feature type="domain" description="Peptidoglycan beta-N-acetylmuramidase NamZ C-terminal" evidence="4">
    <location>
        <begin position="403"/>
        <end position="509"/>
    </location>
</feature>
<feature type="region of interest" description="Disordered" evidence="1">
    <location>
        <begin position="231"/>
        <end position="257"/>
    </location>
</feature>
<dbReference type="GeneID" id="16078158"/>
<protein>
    <submittedName>
        <fullName evidence="5">YbbC</fullName>
    </submittedName>
</protein>
<dbReference type="KEGG" id="sre:PTSG_01581"/>
<feature type="domain" description="Peptidoglycan beta-N-acetylmuramidase NamZ C-terminal" evidence="4">
    <location>
        <begin position="306"/>
        <end position="349"/>
    </location>
</feature>
<evidence type="ECO:0000259" key="4">
    <source>
        <dbReference type="Pfam" id="PF20732"/>
    </source>
</evidence>
<evidence type="ECO:0000313" key="5">
    <source>
        <dbReference type="EMBL" id="EGD78604.1"/>
    </source>
</evidence>
<gene>
    <name evidence="5" type="ORF">PTSG_01581</name>
</gene>